<name>A0A9N8V1B2_FUNMO</name>
<evidence type="ECO:0000313" key="2">
    <source>
        <dbReference type="EMBL" id="CAG8439032.1"/>
    </source>
</evidence>
<organism evidence="2 3">
    <name type="scientific">Funneliformis mosseae</name>
    <name type="common">Endomycorrhizal fungus</name>
    <name type="synonym">Glomus mosseae</name>
    <dbReference type="NCBI Taxonomy" id="27381"/>
    <lineage>
        <taxon>Eukaryota</taxon>
        <taxon>Fungi</taxon>
        <taxon>Fungi incertae sedis</taxon>
        <taxon>Mucoromycota</taxon>
        <taxon>Glomeromycotina</taxon>
        <taxon>Glomeromycetes</taxon>
        <taxon>Glomerales</taxon>
        <taxon>Glomeraceae</taxon>
        <taxon>Funneliformis</taxon>
    </lineage>
</organism>
<gene>
    <name evidence="2" type="ORF">FMOSSE_LOCUS652</name>
</gene>
<keyword evidence="3" id="KW-1185">Reference proteome</keyword>
<proteinExistence type="predicted"/>
<feature type="region of interest" description="Disordered" evidence="1">
    <location>
        <begin position="23"/>
        <end position="43"/>
    </location>
</feature>
<comment type="caution">
    <text evidence="2">The sequence shown here is derived from an EMBL/GenBank/DDBJ whole genome shotgun (WGS) entry which is preliminary data.</text>
</comment>
<dbReference type="AlphaFoldDB" id="A0A9N8V1B2"/>
<dbReference type="EMBL" id="CAJVPP010000065">
    <property type="protein sequence ID" value="CAG8439032.1"/>
    <property type="molecule type" value="Genomic_DNA"/>
</dbReference>
<evidence type="ECO:0000256" key="1">
    <source>
        <dbReference type="SAM" id="MobiDB-lite"/>
    </source>
</evidence>
<reference evidence="2" key="1">
    <citation type="submission" date="2021-06" db="EMBL/GenBank/DDBJ databases">
        <authorList>
            <person name="Kallberg Y."/>
            <person name="Tangrot J."/>
            <person name="Rosling A."/>
        </authorList>
    </citation>
    <scope>NUCLEOTIDE SEQUENCE</scope>
    <source>
        <strain evidence="2">87-6 pot B 2015</strain>
    </source>
</reference>
<sequence length="43" mass="4979">MSDSKFMSSDNDIFDFKDNFIKDIPSDSNYDDDDSSLTGLWYS</sequence>
<protein>
    <submittedName>
        <fullName evidence="2">9919_t:CDS:1</fullName>
    </submittedName>
</protein>
<evidence type="ECO:0000313" key="3">
    <source>
        <dbReference type="Proteomes" id="UP000789375"/>
    </source>
</evidence>
<dbReference type="Proteomes" id="UP000789375">
    <property type="component" value="Unassembled WGS sequence"/>
</dbReference>
<accession>A0A9N8V1B2</accession>